<evidence type="ECO:0000313" key="2">
    <source>
        <dbReference type="EMBL" id="KAJ5385901.1"/>
    </source>
</evidence>
<keyword evidence="1" id="KW-1133">Transmembrane helix</keyword>
<comment type="caution">
    <text evidence="2">The sequence shown here is derived from an EMBL/GenBank/DDBJ whole genome shotgun (WGS) entry which is preliminary data.</text>
</comment>
<reference evidence="2" key="1">
    <citation type="submission" date="2022-12" db="EMBL/GenBank/DDBJ databases">
        <authorList>
            <person name="Petersen C."/>
        </authorList>
    </citation>
    <scope>NUCLEOTIDE SEQUENCE</scope>
    <source>
        <strain evidence="2">IBT 29677</strain>
    </source>
</reference>
<evidence type="ECO:0000313" key="3">
    <source>
        <dbReference type="Proteomes" id="UP001147747"/>
    </source>
</evidence>
<feature type="transmembrane region" description="Helical" evidence="1">
    <location>
        <begin position="76"/>
        <end position="95"/>
    </location>
</feature>
<dbReference type="EMBL" id="JAPZBU010000009">
    <property type="protein sequence ID" value="KAJ5385901.1"/>
    <property type="molecule type" value="Genomic_DNA"/>
</dbReference>
<dbReference type="Proteomes" id="UP001147747">
    <property type="component" value="Unassembled WGS sequence"/>
</dbReference>
<organism evidence="2 3">
    <name type="scientific">Penicillium cosmopolitanum</name>
    <dbReference type="NCBI Taxonomy" id="1131564"/>
    <lineage>
        <taxon>Eukaryota</taxon>
        <taxon>Fungi</taxon>
        <taxon>Dikarya</taxon>
        <taxon>Ascomycota</taxon>
        <taxon>Pezizomycotina</taxon>
        <taxon>Eurotiomycetes</taxon>
        <taxon>Eurotiomycetidae</taxon>
        <taxon>Eurotiales</taxon>
        <taxon>Aspergillaceae</taxon>
        <taxon>Penicillium</taxon>
    </lineage>
</organism>
<protein>
    <recommendedName>
        <fullName evidence="4">TLC domain-containing protein</fullName>
    </recommendedName>
</protein>
<name>A0A9W9VML4_9EURO</name>
<keyword evidence="3" id="KW-1185">Reference proteome</keyword>
<dbReference type="AlphaFoldDB" id="A0A9W9VML4"/>
<accession>A0A9W9VML4</accession>
<feature type="transmembrane region" description="Helical" evidence="1">
    <location>
        <begin position="209"/>
        <end position="233"/>
    </location>
</feature>
<feature type="transmembrane region" description="Helical" evidence="1">
    <location>
        <begin position="172"/>
        <end position="197"/>
    </location>
</feature>
<feature type="transmembrane region" description="Helical" evidence="1">
    <location>
        <begin position="140"/>
        <end position="160"/>
    </location>
</feature>
<dbReference type="GeneID" id="81372059"/>
<dbReference type="OrthoDB" id="10010954at2759"/>
<reference evidence="2" key="2">
    <citation type="journal article" date="2023" name="IMA Fungus">
        <title>Comparative genomic study of the Penicillium genus elucidates a diverse pangenome and 15 lateral gene transfer events.</title>
        <authorList>
            <person name="Petersen C."/>
            <person name="Sorensen T."/>
            <person name="Nielsen M.R."/>
            <person name="Sondergaard T.E."/>
            <person name="Sorensen J.L."/>
            <person name="Fitzpatrick D.A."/>
            <person name="Frisvad J.C."/>
            <person name="Nielsen K.L."/>
        </authorList>
    </citation>
    <scope>NUCLEOTIDE SEQUENCE</scope>
    <source>
        <strain evidence="2">IBT 29677</strain>
    </source>
</reference>
<proteinExistence type="predicted"/>
<evidence type="ECO:0008006" key="4">
    <source>
        <dbReference type="Google" id="ProtNLM"/>
    </source>
</evidence>
<sequence length="329" mass="37203">MSLFARYQPPIKNKPLEPISILAPFSGLIISIALVVFFLIRWYILEGFLIKWIYGSTYTELNEVNRRGFINHHIAGATKLLILILAVHPFINVTFLESTFNTPFAPGSNVTMGDVLIIVAQSLIGMYIFELIYRAKLSPVAVMHHIGTILIGQSAIAISLKLDREPDADIEFILCTVWGAFDIVSEFFPHIAIILYRVYPNRHHFLSKVFIFSCFSTATGTFCETVVAMWLFGSLWDRWQIAFKVATPLLHIAFSATQIHGSLVFWRMYKRQQQLHREEVECPEAKEEENIGVALVHSAGTDETAVHSTSTLTVAEEKSKCPSYSERSC</sequence>
<keyword evidence="1" id="KW-0812">Transmembrane</keyword>
<keyword evidence="1" id="KW-0472">Membrane</keyword>
<evidence type="ECO:0000256" key="1">
    <source>
        <dbReference type="SAM" id="Phobius"/>
    </source>
</evidence>
<feature type="transmembrane region" description="Helical" evidence="1">
    <location>
        <begin position="20"/>
        <end position="44"/>
    </location>
</feature>
<feature type="transmembrane region" description="Helical" evidence="1">
    <location>
        <begin position="115"/>
        <end position="133"/>
    </location>
</feature>
<dbReference type="RefSeq" id="XP_056483699.1">
    <property type="nucleotide sequence ID" value="XM_056633079.1"/>
</dbReference>
<feature type="transmembrane region" description="Helical" evidence="1">
    <location>
        <begin position="245"/>
        <end position="266"/>
    </location>
</feature>
<gene>
    <name evidence="2" type="ORF">N7509_008442</name>
</gene>